<dbReference type="PANTHER" id="PTHR42852">
    <property type="entry name" value="THIOL:DISULFIDE INTERCHANGE PROTEIN DSBE"/>
    <property type="match status" value="1"/>
</dbReference>
<dbReference type="InterPro" id="IPR050553">
    <property type="entry name" value="Thioredoxin_ResA/DsbE_sf"/>
</dbReference>
<evidence type="ECO:0000313" key="4">
    <source>
        <dbReference type="Proteomes" id="UP001207736"/>
    </source>
</evidence>
<dbReference type="Proteomes" id="UP001207736">
    <property type="component" value="Unassembled WGS sequence"/>
</dbReference>
<evidence type="ECO:0000313" key="5">
    <source>
        <dbReference type="Proteomes" id="UP001208692"/>
    </source>
</evidence>
<dbReference type="EMBL" id="BQKB01000011">
    <property type="protein sequence ID" value="GJM52309.1"/>
    <property type="molecule type" value="Genomic_DNA"/>
</dbReference>
<protein>
    <recommendedName>
        <fullName evidence="1">Thioredoxin domain-containing protein</fullName>
    </recommendedName>
</protein>
<evidence type="ECO:0000259" key="1">
    <source>
        <dbReference type="PROSITE" id="PS51352"/>
    </source>
</evidence>
<accession>A0AAV5ANX5</accession>
<dbReference type="EMBL" id="BQKA01000001">
    <property type="protein sequence ID" value="GJM49048.1"/>
    <property type="molecule type" value="Genomic_DNA"/>
</dbReference>
<dbReference type="Gene3D" id="3.40.30.10">
    <property type="entry name" value="Glutaredoxin"/>
    <property type="match status" value="1"/>
</dbReference>
<dbReference type="Proteomes" id="UP001208692">
    <property type="component" value="Unassembled WGS sequence"/>
</dbReference>
<comment type="caution">
    <text evidence="2">The sequence shown here is derived from an EMBL/GenBank/DDBJ whole genome shotgun (WGS) entry which is preliminary data.</text>
</comment>
<keyword evidence="5" id="KW-1185">Reference proteome</keyword>
<reference evidence="2 5" key="1">
    <citation type="submission" date="2021-11" db="EMBL/GenBank/DDBJ databases">
        <title>Draft genome sequence of Capnocytophaga sp. strain KC07075 isolated from cat oral cavity.</title>
        <authorList>
            <person name="Suzuki M."/>
            <person name="Imaoka K."/>
            <person name="Kimura M."/>
            <person name="Morikawa S."/>
            <person name="Maeda K."/>
        </authorList>
    </citation>
    <scope>NUCLEOTIDE SEQUENCE</scope>
    <source>
        <strain evidence="2">KC07075</strain>
        <strain evidence="3 5">KC07079</strain>
    </source>
</reference>
<evidence type="ECO:0000313" key="2">
    <source>
        <dbReference type="EMBL" id="GJM49048.1"/>
    </source>
</evidence>
<name>A0AAV5ANX5_9FLAO</name>
<proteinExistence type="predicted"/>
<gene>
    <name evidence="2" type="ORF">RCZ15_00240</name>
    <name evidence="3" type="ORF">RCZ16_06270</name>
</gene>
<dbReference type="InterPro" id="IPR013766">
    <property type="entry name" value="Thioredoxin_domain"/>
</dbReference>
<dbReference type="PANTHER" id="PTHR42852:SF13">
    <property type="entry name" value="PROTEIN DIPZ"/>
    <property type="match status" value="1"/>
</dbReference>
<dbReference type="InterPro" id="IPR025380">
    <property type="entry name" value="DUF4369"/>
</dbReference>
<dbReference type="SUPFAM" id="SSF52833">
    <property type="entry name" value="Thioredoxin-like"/>
    <property type="match status" value="1"/>
</dbReference>
<dbReference type="InterPro" id="IPR013740">
    <property type="entry name" value="Redoxin"/>
</dbReference>
<dbReference type="PROSITE" id="PS51352">
    <property type="entry name" value="THIOREDOXIN_2"/>
    <property type="match status" value="1"/>
</dbReference>
<organism evidence="2 4">
    <name type="scientific">Capnocytophaga catalasegens</name>
    <dbReference type="NCBI Taxonomy" id="1004260"/>
    <lineage>
        <taxon>Bacteria</taxon>
        <taxon>Pseudomonadati</taxon>
        <taxon>Bacteroidota</taxon>
        <taxon>Flavobacteriia</taxon>
        <taxon>Flavobacteriales</taxon>
        <taxon>Flavobacteriaceae</taxon>
        <taxon>Capnocytophaga</taxon>
    </lineage>
</organism>
<feature type="domain" description="Thioredoxin" evidence="1">
    <location>
        <begin position="197"/>
        <end position="338"/>
    </location>
</feature>
<dbReference type="Pfam" id="PF08534">
    <property type="entry name" value="Redoxin"/>
    <property type="match status" value="1"/>
</dbReference>
<dbReference type="RefSeq" id="WP_264844968.1">
    <property type="nucleotide sequence ID" value="NZ_BPMA01000002.1"/>
</dbReference>
<evidence type="ECO:0000313" key="3">
    <source>
        <dbReference type="EMBL" id="GJM52309.1"/>
    </source>
</evidence>
<dbReference type="InterPro" id="IPR036249">
    <property type="entry name" value="Thioredoxin-like_sf"/>
</dbReference>
<dbReference type="Pfam" id="PF14289">
    <property type="entry name" value="DUF4369"/>
    <property type="match status" value="1"/>
</dbReference>
<sequence length="338" mass="38845">MKTFLFGIFLLGFSTIQGQNFLIDGEVLHPYEGYLYLMYGYKIDSVRVVNQRFTFSGSIPYPMKANIATLRNNRQTGFLMLENSRLIVDIAIENKRNVNFKAVRGSQSVTQIKNFIILKNKNRNAANLSDILYQRLNDLIRSNPKNQFYGMLLAETFSERKINYKQAQQLSTLLDKQAQDPEDMSKIQILLETLQKTQIGAKFPNIELPNNKDQLQALDAVKKRFTLVSFSSSECIACIEIDRKYATIYDQYKNNGFAIYEIFLEHDKDAYLGHLSREGLKWHTVLALKKYNNPIIKSLGIVEVPTNFLLDNSGKIIAINVGPNLLSRKLSEYLDKKK</sequence>
<dbReference type="AlphaFoldDB" id="A0AAV5ANX5"/>